<dbReference type="Proteomes" id="UP001063698">
    <property type="component" value="Chromosome"/>
</dbReference>
<dbReference type="EMBL" id="CP006868">
    <property type="protein sequence ID" value="UXD22856.1"/>
    <property type="molecule type" value="Genomic_DNA"/>
</dbReference>
<evidence type="ECO:0000256" key="1">
    <source>
        <dbReference type="SAM" id="Phobius"/>
    </source>
</evidence>
<keyword evidence="1" id="KW-0472">Membrane</keyword>
<gene>
    <name evidence="2" type="ORF">IPA_08975</name>
</gene>
<reference evidence="2" key="1">
    <citation type="submission" date="2013-11" db="EMBL/GenBank/DDBJ databases">
        <title>Comparative genomics of Ignicoccus.</title>
        <authorList>
            <person name="Podar M."/>
        </authorList>
    </citation>
    <scope>NUCLEOTIDE SEQUENCE</scope>
    <source>
        <strain evidence="2">DSM 13166</strain>
    </source>
</reference>
<name>A0A977KD23_9CREN</name>
<accession>A0A977KD23</accession>
<sequence length="291" mass="32216">MLQRKGVINTVEVLVLIMIFLAVAALFATFLMSSTSKQAQTLKQEQQNVAIAFNPPVTVVGVITVEANVTGSQSKNGTIPIACVQETSGARWWLSLVQLQAGTSGALLRSYSPGQEEQSLLSNKDVYTNATRKYIIGNLTFVPLTHQNNTLAVCTYSNGTIYDMKALYINCDQEHDKHVINWYIDNVCKKLGTDYKLYLYNLIQYISPGAVAPVLVPIIRPEYGWTYTSYTVKVYFAEKILPNPGNIPQKVEAGEIVTWNELKPILESTGNVTSYINAFAAQCESCTFYVG</sequence>
<proteinExistence type="predicted"/>
<keyword evidence="1" id="KW-0812">Transmembrane</keyword>
<dbReference type="AlphaFoldDB" id="A0A977KD23"/>
<keyword evidence="1" id="KW-1133">Transmembrane helix</keyword>
<evidence type="ECO:0000313" key="2">
    <source>
        <dbReference type="EMBL" id="UXD22856.1"/>
    </source>
</evidence>
<feature type="transmembrane region" description="Helical" evidence="1">
    <location>
        <begin position="12"/>
        <end position="32"/>
    </location>
</feature>
<organism evidence="2 3">
    <name type="scientific">Ignicoccus pacificus DSM 13166</name>
    <dbReference type="NCBI Taxonomy" id="940294"/>
    <lineage>
        <taxon>Archaea</taxon>
        <taxon>Thermoproteota</taxon>
        <taxon>Thermoprotei</taxon>
        <taxon>Desulfurococcales</taxon>
        <taxon>Desulfurococcaceae</taxon>
        <taxon>Ignicoccus</taxon>
    </lineage>
</organism>
<protein>
    <submittedName>
        <fullName evidence="2">Uncharacterized protein</fullName>
    </submittedName>
</protein>
<keyword evidence="3" id="KW-1185">Reference proteome</keyword>
<evidence type="ECO:0000313" key="3">
    <source>
        <dbReference type="Proteomes" id="UP001063698"/>
    </source>
</evidence>
<dbReference type="KEGG" id="ipc:IPA_08975"/>